<dbReference type="Proteomes" id="UP000758155">
    <property type="component" value="Unassembled WGS sequence"/>
</dbReference>
<evidence type="ECO:0000256" key="5">
    <source>
        <dbReference type="SAM" id="MobiDB-lite"/>
    </source>
</evidence>
<dbReference type="GO" id="GO:0004930">
    <property type="term" value="F:G protein-coupled receptor activity"/>
    <property type="evidence" value="ECO:0007669"/>
    <property type="project" value="TreeGrafter"/>
</dbReference>
<feature type="transmembrane region" description="Helical" evidence="6">
    <location>
        <begin position="448"/>
        <end position="466"/>
    </location>
</feature>
<comment type="caution">
    <text evidence="7">The sequence shown here is derived from an EMBL/GenBank/DDBJ whole genome shotgun (WGS) entry which is preliminary data.</text>
</comment>
<evidence type="ECO:0008006" key="9">
    <source>
        <dbReference type="Google" id="ProtNLM"/>
    </source>
</evidence>
<evidence type="ECO:0000256" key="2">
    <source>
        <dbReference type="ARBA" id="ARBA00022692"/>
    </source>
</evidence>
<dbReference type="PRINTS" id="PR02001">
    <property type="entry name" value="GCR1CAMPR"/>
</dbReference>
<dbReference type="GO" id="GO:0005886">
    <property type="term" value="C:plasma membrane"/>
    <property type="evidence" value="ECO:0007669"/>
    <property type="project" value="TreeGrafter"/>
</dbReference>
<evidence type="ECO:0000256" key="6">
    <source>
        <dbReference type="SAM" id="Phobius"/>
    </source>
</evidence>
<accession>A0A9P4WZ19</accession>
<name>A0A9P4WZ19_9PLEO</name>
<feature type="transmembrane region" description="Helical" evidence="6">
    <location>
        <begin position="211"/>
        <end position="229"/>
    </location>
</feature>
<protein>
    <recommendedName>
        <fullName evidence="9">G-protein coupled receptors family 2 profile 2 domain-containing protein</fullName>
    </recommendedName>
</protein>
<evidence type="ECO:0000256" key="4">
    <source>
        <dbReference type="ARBA" id="ARBA00023136"/>
    </source>
</evidence>
<evidence type="ECO:0000256" key="1">
    <source>
        <dbReference type="ARBA" id="ARBA00004141"/>
    </source>
</evidence>
<sequence length="561" mass="62506">MKGITHLSQGLSNIWLTRIPLVADHAIAVHKFQDMALDRVKVKLQRIPASVKAISYLSTPRELRLPQHLNCQHRLLLSLDNPRPSQTSRLVVSFLDAMVALTGGQLLGVEAATRTSSLISILGSLFIISSYLCLSCLRRPTTRLIFYATWGNMITNAATLVSVSTLRADALRASALCQVQAFLIQWFMLADPFWVVKRFDGSSKIPDYEKWYGLVAYGVPATVPIVYLVHDQLSSHSIMGSAILWCWVRKEFDWMRIAFFYAPMWILAVVTMSIHIWVGRKIYRAKMEMRKCRKESEQRFVQVSPGTLGDPFVDLKDQITVTTNISHADGSWSRSATPSNDITWLTPALSPRSPASQTMRPSDRPRSSTPTSPTTPGRHGLLVPLNPNSPVRHHNPLLIGKYRATAYAAPLASGDFATLPSPQVPVFRPAEHAAHVQRRRETAEAFRYFKSALLLFVALVVVWVPSSINRLYQLAHPDHPSYALNLISALVLPSQGFWNAVIYAHASWEECGRACAEARSKLLTQSSAEPTPVESTREKGSMATELSLMDSSEPNTSKLIV</sequence>
<dbReference type="EMBL" id="SWKV01000006">
    <property type="protein sequence ID" value="KAF3045525.1"/>
    <property type="molecule type" value="Genomic_DNA"/>
</dbReference>
<feature type="transmembrane region" description="Helical" evidence="6">
    <location>
        <begin position="257"/>
        <end position="278"/>
    </location>
</feature>
<dbReference type="Gene3D" id="1.20.1070.10">
    <property type="entry name" value="Rhodopsin 7-helix transmembrane proteins"/>
    <property type="match status" value="1"/>
</dbReference>
<organism evidence="7 8">
    <name type="scientific">Didymella heteroderae</name>
    <dbReference type="NCBI Taxonomy" id="1769908"/>
    <lineage>
        <taxon>Eukaryota</taxon>
        <taxon>Fungi</taxon>
        <taxon>Dikarya</taxon>
        <taxon>Ascomycota</taxon>
        <taxon>Pezizomycotina</taxon>
        <taxon>Dothideomycetes</taxon>
        <taxon>Pleosporomycetidae</taxon>
        <taxon>Pleosporales</taxon>
        <taxon>Pleosporineae</taxon>
        <taxon>Didymellaceae</taxon>
        <taxon>Didymella</taxon>
    </lineage>
</organism>
<keyword evidence="4 6" id="KW-0472">Membrane</keyword>
<dbReference type="PANTHER" id="PTHR23112:SF0">
    <property type="entry name" value="TRANSMEMBRANE PROTEIN 116"/>
    <property type="match status" value="1"/>
</dbReference>
<keyword evidence="8" id="KW-1185">Reference proteome</keyword>
<dbReference type="SUPFAM" id="SSF81321">
    <property type="entry name" value="Family A G protein-coupled receptor-like"/>
    <property type="match status" value="1"/>
</dbReference>
<dbReference type="InterPro" id="IPR022343">
    <property type="entry name" value="GCR1-cAMP_receptor"/>
</dbReference>
<evidence type="ECO:0000313" key="8">
    <source>
        <dbReference type="Proteomes" id="UP000758155"/>
    </source>
</evidence>
<feature type="compositionally biased region" description="Low complexity" evidence="5">
    <location>
        <begin position="367"/>
        <end position="378"/>
    </location>
</feature>
<feature type="compositionally biased region" description="Polar residues" evidence="5">
    <location>
        <begin position="329"/>
        <end position="343"/>
    </location>
</feature>
<proteinExistence type="predicted"/>
<dbReference type="Pfam" id="PF05462">
    <property type="entry name" value="Dicty_CAR"/>
    <property type="match status" value="1"/>
</dbReference>
<gene>
    <name evidence="7" type="ORF">E8E12_009153</name>
</gene>
<evidence type="ECO:0000313" key="7">
    <source>
        <dbReference type="EMBL" id="KAF3045525.1"/>
    </source>
</evidence>
<feature type="region of interest" description="Disordered" evidence="5">
    <location>
        <begin position="329"/>
        <end position="387"/>
    </location>
</feature>
<feature type="transmembrane region" description="Helical" evidence="6">
    <location>
        <begin position="170"/>
        <end position="190"/>
    </location>
</feature>
<reference evidence="7" key="1">
    <citation type="submission" date="2019-04" db="EMBL/GenBank/DDBJ databases">
        <title>Sequencing of skin fungus with MAO and IRED activity.</title>
        <authorList>
            <person name="Marsaioli A.J."/>
            <person name="Bonatto J.M.C."/>
            <person name="Reis Junior O."/>
        </authorList>
    </citation>
    <scope>NUCLEOTIDE SEQUENCE</scope>
    <source>
        <strain evidence="7">28M1</strain>
    </source>
</reference>
<feature type="transmembrane region" description="Helical" evidence="6">
    <location>
        <begin position="144"/>
        <end position="164"/>
    </location>
</feature>
<dbReference type="OrthoDB" id="18453at2759"/>
<keyword evidence="2 6" id="KW-0812">Transmembrane</keyword>
<feature type="transmembrane region" description="Helical" evidence="6">
    <location>
        <begin position="115"/>
        <end position="137"/>
    </location>
</feature>
<dbReference type="GO" id="GO:0007189">
    <property type="term" value="P:adenylate cyclase-activating G protein-coupled receptor signaling pathway"/>
    <property type="evidence" value="ECO:0007669"/>
    <property type="project" value="TreeGrafter"/>
</dbReference>
<evidence type="ECO:0000256" key="3">
    <source>
        <dbReference type="ARBA" id="ARBA00022989"/>
    </source>
</evidence>
<comment type="subcellular location">
    <subcellularLocation>
        <location evidence="1">Membrane</location>
        <topology evidence="1">Multi-pass membrane protein</topology>
    </subcellularLocation>
</comment>
<keyword evidence="3 6" id="KW-1133">Transmembrane helix</keyword>
<dbReference type="AlphaFoldDB" id="A0A9P4WZ19"/>
<dbReference type="PANTHER" id="PTHR23112">
    <property type="entry name" value="G PROTEIN-COUPLED RECEPTOR 157-RELATED"/>
    <property type="match status" value="1"/>
</dbReference>